<reference evidence="8" key="1">
    <citation type="submission" date="2022-12" db="EMBL/GenBank/DDBJ databases">
        <authorList>
            <person name="Petersen C."/>
        </authorList>
    </citation>
    <scope>NUCLEOTIDE SEQUENCE</scope>
    <source>
        <strain evidence="8">IBT 16125</strain>
    </source>
</reference>
<keyword evidence="3 6" id="KW-0812">Transmembrane</keyword>
<feature type="transmembrane region" description="Helical" evidence="6">
    <location>
        <begin position="180"/>
        <end position="201"/>
    </location>
</feature>
<keyword evidence="5 6" id="KW-0472">Membrane</keyword>
<reference evidence="8" key="2">
    <citation type="journal article" date="2023" name="IMA Fungus">
        <title>Comparative genomic study of the Penicillium genus elucidates a diverse pangenome and 15 lateral gene transfer events.</title>
        <authorList>
            <person name="Petersen C."/>
            <person name="Sorensen T."/>
            <person name="Nielsen M.R."/>
            <person name="Sondergaard T.E."/>
            <person name="Sorensen J.L."/>
            <person name="Fitzpatrick D.A."/>
            <person name="Frisvad J.C."/>
            <person name="Nielsen K.L."/>
        </authorList>
    </citation>
    <scope>NUCLEOTIDE SEQUENCE</scope>
    <source>
        <strain evidence="8">IBT 16125</strain>
    </source>
</reference>
<protein>
    <recommendedName>
        <fullName evidence="7">Amino acid transporter transmembrane domain-containing protein</fullName>
    </recommendedName>
</protein>
<evidence type="ECO:0000256" key="3">
    <source>
        <dbReference type="ARBA" id="ARBA00022692"/>
    </source>
</evidence>
<name>A0AAD6C604_9EURO</name>
<evidence type="ECO:0000313" key="9">
    <source>
        <dbReference type="Proteomes" id="UP001213681"/>
    </source>
</evidence>
<gene>
    <name evidence="8" type="ORF">N7458_004393</name>
</gene>
<evidence type="ECO:0000256" key="1">
    <source>
        <dbReference type="ARBA" id="ARBA00004141"/>
    </source>
</evidence>
<organism evidence="8 9">
    <name type="scientific">Penicillium daleae</name>
    <dbReference type="NCBI Taxonomy" id="63821"/>
    <lineage>
        <taxon>Eukaryota</taxon>
        <taxon>Fungi</taxon>
        <taxon>Dikarya</taxon>
        <taxon>Ascomycota</taxon>
        <taxon>Pezizomycotina</taxon>
        <taxon>Eurotiomycetes</taxon>
        <taxon>Eurotiomycetidae</taxon>
        <taxon>Eurotiales</taxon>
        <taxon>Aspergillaceae</taxon>
        <taxon>Penicillium</taxon>
    </lineage>
</organism>
<proteinExistence type="inferred from homology"/>
<feature type="transmembrane region" description="Helical" evidence="6">
    <location>
        <begin position="101"/>
        <end position="122"/>
    </location>
</feature>
<dbReference type="GeneID" id="81598018"/>
<dbReference type="PANTHER" id="PTHR22950:SF479">
    <property type="entry name" value="AMINO ACID TRANSPORTER (EUROFUNG)-RELATED"/>
    <property type="match status" value="1"/>
</dbReference>
<dbReference type="Proteomes" id="UP001213681">
    <property type="component" value="Unassembled WGS sequence"/>
</dbReference>
<feature type="domain" description="Amino acid transporter transmembrane" evidence="7">
    <location>
        <begin position="2"/>
        <end position="387"/>
    </location>
</feature>
<keyword evidence="4 6" id="KW-1133">Transmembrane helix</keyword>
<feature type="transmembrane region" description="Helical" evidence="6">
    <location>
        <begin position="361"/>
        <end position="383"/>
    </location>
</feature>
<dbReference type="Pfam" id="PF01490">
    <property type="entry name" value="Aa_trans"/>
    <property type="match status" value="1"/>
</dbReference>
<dbReference type="AlphaFoldDB" id="A0AAD6C604"/>
<sequence length="407" mass="43843">MLIVEAIALGSLSIPNAFATLGMIVGVICCVGIGLIAMYTSYVIGQVKLAFPSISHYGDAGTLMMGRFGYELFTAMFFLQLIFVTGSHCLTGTIAFQHITGSGICSLLFGGVSAIILLLLALPSSFADIAILGYIDFASIIIAIGITIIDTGVGSTNEPGGLAAVNWSALPKENISFSEAFVAISNIVFAYSFATCQFSFMDEMHTPEDFTKSIWALGILEILIYTVTGATIYAFVGSEVQSPALLSAGETVSKIAFGMALPVIFISGSINTVVAGRLIHGRLYQNSVTRYVNTAKGWITWIVLISGITILAWVIAEAIPFFSDLLGIASALFTSGFSFYWPPVMWFLLIRKGDWWGKENILLSIFNIFVFLFGLMVLVGGLYSTIMDIQTNYGTRNVREAFSCSPI</sequence>
<keyword evidence="9" id="KW-1185">Reference proteome</keyword>
<comment type="caution">
    <text evidence="8">The sequence shown here is derived from an EMBL/GenBank/DDBJ whole genome shotgun (WGS) entry which is preliminary data.</text>
</comment>
<feature type="transmembrane region" description="Helical" evidence="6">
    <location>
        <begin position="328"/>
        <end position="349"/>
    </location>
</feature>
<evidence type="ECO:0000313" key="8">
    <source>
        <dbReference type="EMBL" id="KAJ5453437.1"/>
    </source>
</evidence>
<dbReference type="EMBL" id="JAPVEA010000005">
    <property type="protein sequence ID" value="KAJ5453437.1"/>
    <property type="molecule type" value="Genomic_DNA"/>
</dbReference>
<evidence type="ECO:0000256" key="5">
    <source>
        <dbReference type="ARBA" id="ARBA00023136"/>
    </source>
</evidence>
<evidence type="ECO:0000259" key="7">
    <source>
        <dbReference type="Pfam" id="PF01490"/>
    </source>
</evidence>
<comment type="subcellular location">
    <subcellularLocation>
        <location evidence="1">Membrane</location>
        <topology evidence="1">Multi-pass membrane protein</topology>
    </subcellularLocation>
</comment>
<evidence type="ECO:0000256" key="6">
    <source>
        <dbReference type="SAM" id="Phobius"/>
    </source>
</evidence>
<evidence type="ECO:0000256" key="2">
    <source>
        <dbReference type="ARBA" id="ARBA00008066"/>
    </source>
</evidence>
<dbReference type="GO" id="GO:0015179">
    <property type="term" value="F:L-amino acid transmembrane transporter activity"/>
    <property type="evidence" value="ECO:0007669"/>
    <property type="project" value="TreeGrafter"/>
</dbReference>
<dbReference type="PANTHER" id="PTHR22950">
    <property type="entry name" value="AMINO ACID TRANSPORTER"/>
    <property type="match status" value="1"/>
</dbReference>
<feature type="transmembrane region" description="Helical" evidence="6">
    <location>
        <begin position="297"/>
        <end position="316"/>
    </location>
</feature>
<feature type="transmembrane region" description="Helical" evidence="6">
    <location>
        <begin position="255"/>
        <end position="276"/>
    </location>
</feature>
<dbReference type="InterPro" id="IPR013057">
    <property type="entry name" value="AA_transpt_TM"/>
</dbReference>
<feature type="transmembrane region" description="Helical" evidence="6">
    <location>
        <begin position="17"/>
        <end position="39"/>
    </location>
</feature>
<feature type="transmembrane region" description="Helical" evidence="6">
    <location>
        <begin position="72"/>
        <end position="95"/>
    </location>
</feature>
<evidence type="ECO:0000256" key="4">
    <source>
        <dbReference type="ARBA" id="ARBA00022989"/>
    </source>
</evidence>
<feature type="transmembrane region" description="Helical" evidence="6">
    <location>
        <begin position="129"/>
        <end position="149"/>
    </location>
</feature>
<dbReference type="GO" id="GO:0016020">
    <property type="term" value="C:membrane"/>
    <property type="evidence" value="ECO:0007669"/>
    <property type="project" value="UniProtKB-SubCell"/>
</dbReference>
<comment type="similarity">
    <text evidence="2">Belongs to the amino acid/polyamine transporter 2 family.</text>
</comment>
<accession>A0AAD6C604</accession>
<feature type="transmembrane region" description="Helical" evidence="6">
    <location>
        <begin position="213"/>
        <end position="235"/>
    </location>
</feature>
<dbReference type="RefSeq" id="XP_056766393.1">
    <property type="nucleotide sequence ID" value="XM_056907775.1"/>
</dbReference>